<evidence type="ECO:0000313" key="8">
    <source>
        <dbReference type="EMBL" id="KAE9333895.1"/>
    </source>
</evidence>
<dbReference type="Proteomes" id="UP000435112">
    <property type="component" value="Unassembled WGS sequence"/>
</dbReference>
<organism evidence="8 9">
    <name type="scientific">Phytophthora rubi</name>
    <dbReference type="NCBI Taxonomy" id="129364"/>
    <lineage>
        <taxon>Eukaryota</taxon>
        <taxon>Sar</taxon>
        <taxon>Stramenopiles</taxon>
        <taxon>Oomycota</taxon>
        <taxon>Peronosporomycetes</taxon>
        <taxon>Peronosporales</taxon>
        <taxon>Peronosporaceae</taxon>
        <taxon>Phytophthora</taxon>
    </lineage>
</organism>
<dbReference type="GO" id="GO:0000727">
    <property type="term" value="P:double-strand break repair via break-induced replication"/>
    <property type="evidence" value="ECO:0007669"/>
    <property type="project" value="TreeGrafter"/>
</dbReference>
<evidence type="ECO:0008006" key="11">
    <source>
        <dbReference type="Google" id="ProtNLM"/>
    </source>
</evidence>
<feature type="compositionally biased region" description="Acidic residues" evidence="6">
    <location>
        <begin position="670"/>
        <end position="684"/>
    </location>
</feature>
<feature type="compositionally biased region" description="Basic and acidic residues" evidence="6">
    <location>
        <begin position="209"/>
        <end position="235"/>
    </location>
</feature>
<dbReference type="GO" id="GO:0031261">
    <property type="term" value="C:DNA replication preinitiation complex"/>
    <property type="evidence" value="ECO:0007669"/>
    <property type="project" value="TreeGrafter"/>
</dbReference>
<feature type="compositionally biased region" description="Acidic residues" evidence="6">
    <location>
        <begin position="155"/>
        <end position="208"/>
    </location>
</feature>
<comment type="subcellular location">
    <subcellularLocation>
        <location evidence="1">Nucleus</location>
    </subcellularLocation>
</comment>
<dbReference type="GO" id="GO:0006270">
    <property type="term" value="P:DNA replication initiation"/>
    <property type="evidence" value="ECO:0007669"/>
    <property type="project" value="InterPro"/>
</dbReference>
<dbReference type="GO" id="GO:0003682">
    <property type="term" value="F:chromatin binding"/>
    <property type="evidence" value="ECO:0007669"/>
    <property type="project" value="TreeGrafter"/>
</dbReference>
<protein>
    <recommendedName>
        <fullName evidence="11">Cell division control protein 45</fullName>
    </recommendedName>
</protein>
<comment type="caution">
    <text evidence="8">The sequence shown here is derived from an EMBL/GenBank/DDBJ whole genome shotgun (WGS) entry which is preliminary data.</text>
</comment>
<reference evidence="8 9" key="1">
    <citation type="submission" date="2018-08" db="EMBL/GenBank/DDBJ databases">
        <title>Genomic investigation of the strawberry pathogen Phytophthora fragariae indicates pathogenicity is determined by transcriptional variation in three key races.</title>
        <authorList>
            <person name="Adams T.M."/>
            <person name="Armitage A.D."/>
            <person name="Sobczyk M.K."/>
            <person name="Bates H.J."/>
            <person name="Dunwell J.M."/>
            <person name="Nellist C.F."/>
            <person name="Harrison R.J."/>
        </authorList>
    </citation>
    <scope>NUCLEOTIDE SEQUENCE [LARGE SCALE GENOMIC DNA]</scope>
    <source>
        <strain evidence="7 10">SCRP324</strain>
        <strain evidence="8 9">SCRP333</strain>
    </source>
</reference>
<dbReference type="EMBL" id="QXFU01000638">
    <property type="protein sequence ID" value="KAE9026335.1"/>
    <property type="molecule type" value="Genomic_DNA"/>
</dbReference>
<keyword evidence="9" id="KW-1185">Reference proteome</keyword>
<feature type="region of interest" description="Disordered" evidence="6">
    <location>
        <begin position="656"/>
        <end position="684"/>
    </location>
</feature>
<feature type="compositionally biased region" description="Acidic residues" evidence="6">
    <location>
        <begin position="236"/>
        <end position="251"/>
    </location>
</feature>
<evidence type="ECO:0000256" key="5">
    <source>
        <dbReference type="ARBA" id="ARBA00023306"/>
    </source>
</evidence>
<proteinExistence type="inferred from homology"/>
<dbReference type="AlphaFoldDB" id="A0A6A4FG95"/>
<evidence type="ECO:0000313" key="7">
    <source>
        <dbReference type="EMBL" id="KAE9026335.1"/>
    </source>
</evidence>
<evidence type="ECO:0000256" key="3">
    <source>
        <dbReference type="ARBA" id="ARBA00022705"/>
    </source>
</evidence>
<dbReference type="PANTHER" id="PTHR10507:SF0">
    <property type="entry name" value="CELL DIVISION CONTROL PROTEIN 45 HOMOLOG"/>
    <property type="match status" value="1"/>
</dbReference>
<dbReference type="InterPro" id="IPR003874">
    <property type="entry name" value="CDC45"/>
</dbReference>
<evidence type="ECO:0000256" key="4">
    <source>
        <dbReference type="ARBA" id="ARBA00023242"/>
    </source>
</evidence>
<keyword evidence="5" id="KW-0131">Cell cycle</keyword>
<gene>
    <name evidence="7" type="ORF">PR002_g10944</name>
    <name evidence="8" type="ORF">PR003_g13792</name>
</gene>
<dbReference type="PANTHER" id="PTHR10507">
    <property type="entry name" value="CDC45-RELATED PROTEIN"/>
    <property type="match status" value="1"/>
</dbReference>
<evidence type="ECO:0000256" key="2">
    <source>
        <dbReference type="ARBA" id="ARBA00010727"/>
    </source>
</evidence>
<dbReference type="GO" id="GO:0003688">
    <property type="term" value="F:DNA replication origin binding"/>
    <property type="evidence" value="ECO:0007669"/>
    <property type="project" value="TreeGrafter"/>
</dbReference>
<accession>A0A6A4FG95</accession>
<dbReference type="Pfam" id="PF02724">
    <property type="entry name" value="CDC45"/>
    <property type="match status" value="1"/>
</dbReference>
<keyword evidence="4" id="KW-0539">Nucleus</keyword>
<evidence type="ECO:0000256" key="1">
    <source>
        <dbReference type="ARBA" id="ARBA00004123"/>
    </source>
</evidence>
<dbReference type="GO" id="GO:0003697">
    <property type="term" value="F:single-stranded DNA binding"/>
    <property type="evidence" value="ECO:0007669"/>
    <property type="project" value="TreeGrafter"/>
</dbReference>
<sequence>MLWPREEFHAAYGQMKHDALQAGGSCSVLILVALDVDALCAAEILTRLLRADLLSYSLLAVRGYEDVLQARETRIRGADGALRGGGELRSVVLLNCGAIVDVAKLLALPPHVKCYVLDSHRPIHLANIYDEHQQIVVFDDGALALEEYPAFGPDLEVEDFDEEEEDEEEEEGEEGEEGEEEGEESESEGEAEVEFGTEDTQDTETEEEAKEKRKREEGGETDEDRDKSDKRRKEGEEEEEGDEEEKEEEKDEEKQVVAIAEPEEVSVVMAKRRRREEILRYYRGSFHGAPAATVAFELAQQVNSSQRDLLWFAIIGLTKQFVLEEIDADNYNLMVTKFQDEVLAIDAPTPSSGPGANGEEDRHPGYDDGKISFEEEYRFMCYRHWSLYEAMYYSDYVASKLGLYHDQARRVGARNASGDSGNSAGDTALHRFLARMGFSLRQSQQKFSYMPLEMKQMLREKTQEMAPEFGLDELFYGSFKRTFAFQYQLCAADAVCGLQALLEAPESYVGAVFEAETQHQQQNSLTRLFSLDSIMSSTSAIAENDGKDKDAEAAEESPEDDFRQQNFMLAHTALACQSVTSSKLMESGIKVAMSLKQAIVRVGLSIMERKLLVRVKHFRYVCLNVPEREQELFANANVLTQLALFLLNVHRASGKWGGPNAPARRKPQGEDGENGEDGDAEEEAPVANKSIVPLVLITRNPAQNCFLVVGLTCPSTPGEIHRNTLGTAFKLAAGETGANFRQDGFTSAVMEIQIDEIQYFVEQLHNVLDA</sequence>
<comment type="similarity">
    <text evidence="2">Belongs to the CDC45 family.</text>
</comment>
<evidence type="ECO:0000313" key="9">
    <source>
        <dbReference type="Proteomes" id="UP000434957"/>
    </source>
</evidence>
<evidence type="ECO:0000313" key="10">
    <source>
        <dbReference type="Proteomes" id="UP000435112"/>
    </source>
</evidence>
<dbReference type="Proteomes" id="UP000434957">
    <property type="component" value="Unassembled WGS sequence"/>
</dbReference>
<feature type="region of interest" description="Disordered" evidence="6">
    <location>
        <begin position="346"/>
        <end position="366"/>
    </location>
</feature>
<dbReference type="EMBL" id="QXFT01000883">
    <property type="protein sequence ID" value="KAE9333895.1"/>
    <property type="molecule type" value="Genomic_DNA"/>
</dbReference>
<dbReference type="OrthoDB" id="10258882at2759"/>
<feature type="region of interest" description="Disordered" evidence="6">
    <location>
        <begin position="152"/>
        <end position="257"/>
    </location>
</feature>
<evidence type="ECO:0000256" key="6">
    <source>
        <dbReference type="SAM" id="MobiDB-lite"/>
    </source>
</evidence>
<keyword evidence="3" id="KW-0235">DNA replication</keyword>
<name>A0A6A4FG95_9STRA</name>
<dbReference type="GO" id="GO:1902977">
    <property type="term" value="P:mitotic DNA replication preinitiation complex assembly"/>
    <property type="evidence" value="ECO:0007669"/>
    <property type="project" value="TreeGrafter"/>
</dbReference>